<accession>A0A6A8GK54</accession>
<sequence>MQVRSSRGPFQTPERLDRRFSLVAGLYVASLLSPALVLNVVQTMDLTSWPVAVGSLGVVGAALTAVVARRVIRQGDLVGWFDSTWVAVLVPVVGIIPMGVYLFDSFLFVSFAVTDLQAASTTTLVSFIGFFLGIVATSLGSHLVLMARSRLATATVDDAHVAIEWSAAWPHRTRIKLMAGVLAVVGLLAGLAFWQLGWRAVTPVLPFGMVLVIGLRSLASKRTYRATSAGLEQRRESRWFVQRRLIPWSRFDGFSVTDNAIVLHRALPYVDVRCRRYDLFNDDEAVVAALEDNLDRRGP</sequence>
<comment type="caution">
    <text evidence="2">The sequence shown here is derived from an EMBL/GenBank/DDBJ whole genome shotgun (WGS) entry which is preliminary data.</text>
</comment>
<feature type="transmembrane region" description="Helical" evidence="1">
    <location>
        <begin position="200"/>
        <end position="219"/>
    </location>
</feature>
<feature type="transmembrane region" description="Helical" evidence="1">
    <location>
        <begin position="123"/>
        <end position="145"/>
    </location>
</feature>
<keyword evidence="1" id="KW-1133">Transmembrane helix</keyword>
<evidence type="ECO:0000313" key="2">
    <source>
        <dbReference type="EMBL" id="MRX23386.1"/>
    </source>
</evidence>
<evidence type="ECO:0008006" key="4">
    <source>
        <dbReference type="Google" id="ProtNLM"/>
    </source>
</evidence>
<keyword evidence="1" id="KW-0812">Transmembrane</keyword>
<feature type="transmembrane region" description="Helical" evidence="1">
    <location>
        <begin position="175"/>
        <end position="194"/>
    </location>
</feature>
<dbReference type="EMBL" id="WKJO01000002">
    <property type="protein sequence ID" value="MRX23386.1"/>
    <property type="molecule type" value="Genomic_DNA"/>
</dbReference>
<name>A0A6A8GK54_9EURY</name>
<evidence type="ECO:0000313" key="3">
    <source>
        <dbReference type="Proteomes" id="UP000439022"/>
    </source>
</evidence>
<keyword evidence="1" id="KW-0472">Membrane</keyword>
<protein>
    <recommendedName>
        <fullName evidence="4">PH domain-containing protein</fullName>
    </recommendedName>
</protein>
<dbReference type="Proteomes" id="UP000439022">
    <property type="component" value="Unassembled WGS sequence"/>
</dbReference>
<feature type="transmembrane region" description="Helical" evidence="1">
    <location>
        <begin position="47"/>
        <end position="68"/>
    </location>
</feature>
<feature type="transmembrane region" description="Helical" evidence="1">
    <location>
        <begin position="80"/>
        <end position="103"/>
    </location>
</feature>
<dbReference type="RefSeq" id="WP_151164165.1">
    <property type="nucleotide sequence ID" value="NZ_WKJO01000002.1"/>
</dbReference>
<organism evidence="2 3">
    <name type="scientific">Haloferax litoreum</name>
    <dbReference type="NCBI Taxonomy" id="2666140"/>
    <lineage>
        <taxon>Archaea</taxon>
        <taxon>Methanobacteriati</taxon>
        <taxon>Methanobacteriota</taxon>
        <taxon>Stenosarchaea group</taxon>
        <taxon>Halobacteria</taxon>
        <taxon>Halobacteriales</taxon>
        <taxon>Haloferacaceae</taxon>
        <taxon>Haloferax</taxon>
    </lineage>
</organism>
<reference evidence="2 3" key="1">
    <citation type="submission" date="2019-11" db="EMBL/GenBank/DDBJ databases">
        <title>Whole genome sequence of Haloferax sp. MBLA0076.</title>
        <authorList>
            <person name="Seo M.-J."/>
            <person name="Cho E.-S."/>
        </authorList>
    </citation>
    <scope>NUCLEOTIDE SEQUENCE [LARGE SCALE GENOMIC DNA]</scope>
    <source>
        <strain evidence="2 3">MBLA0076</strain>
    </source>
</reference>
<gene>
    <name evidence="2" type="ORF">GJR96_15650</name>
</gene>
<proteinExistence type="predicted"/>
<evidence type="ECO:0000256" key="1">
    <source>
        <dbReference type="SAM" id="Phobius"/>
    </source>
</evidence>
<keyword evidence="3" id="KW-1185">Reference proteome</keyword>
<feature type="transmembrane region" description="Helical" evidence="1">
    <location>
        <begin position="20"/>
        <end position="41"/>
    </location>
</feature>
<dbReference type="AlphaFoldDB" id="A0A6A8GK54"/>